<protein>
    <submittedName>
        <fullName evidence="2">Uncharacterized protein</fullName>
    </submittedName>
</protein>
<evidence type="ECO:0000313" key="2">
    <source>
        <dbReference type="EnsemblMetazoa" id="AARA009489-PA"/>
    </source>
</evidence>
<evidence type="ECO:0000313" key="3">
    <source>
        <dbReference type="Proteomes" id="UP000075840"/>
    </source>
</evidence>
<dbReference type="EMBL" id="APCN01003381">
    <property type="status" value="NOT_ANNOTATED_CDS"/>
    <property type="molecule type" value="Genomic_DNA"/>
</dbReference>
<feature type="compositionally biased region" description="Low complexity" evidence="1">
    <location>
        <begin position="358"/>
        <end position="372"/>
    </location>
</feature>
<dbReference type="AlphaFoldDB" id="A0A182I7D5"/>
<dbReference type="VEuPathDB" id="VectorBase:AARA009489"/>
<dbReference type="VEuPathDB" id="VectorBase:AARA21_008707"/>
<proteinExistence type="predicted"/>
<reference evidence="2" key="1">
    <citation type="submission" date="2022-08" db="UniProtKB">
        <authorList>
            <consortium name="EnsemblMetazoa"/>
        </authorList>
    </citation>
    <scope>IDENTIFICATION</scope>
    <source>
        <strain evidence="2">Dongola</strain>
    </source>
</reference>
<feature type="region of interest" description="Disordered" evidence="1">
    <location>
        <begin position="357"/>
        <end position="376"/>
    </location>
</feature>
<keyword evidence="3" id="KW-1185">Reference proteome</keyword>
<dbReference type="EnsemblMetazoa" id="AARA009489-RA">
    <property type="protein sequence ID" value="AARA009489-PA"/>
    <property type="gene ID" value="AARA009489"/>
</dbReference>
<evidence type="ECO:0000256" key="1">
    <source>
        <dbReference type="SAM" id="MobiDB-lite"/>
    </source>
</evidence>
<name>A0A182I7D5_ANOAR</name>
<organism evidence="2 3">
    <name type="scientific">Anopheles arabiensis</name>
    <name type="common">Mosquito</name>
    <dbReference type="NCBI Taxonomy" id="7173"/>
    <lineage>
        <taxon>Eukaryota</taxon>
        <taxon>Metazoa</taxon>
        <taxon>Ecdysozoa</taxon>
        <taxon>Arthropoda</taxon>
        <taxon>Hexapoda</taxon>
        <taxon>Insecta</taxon>
        <taxon>Pterygota</taxon>
        <taxon>Neoptera</taxon>
        <taxon>Endopterygota</taxon>
        <taxon>Diptera</taxon>
        <taxon>Nematocera</taxon>
        <taxon>Culicoidea</taxon>
        <taxon>Culicidae</taxon>
        <taxon>Anophelinae</taxon>
        <taxon>Anopheles</taxon>
    </lineage>
</organism>
<accession>A0A182I7D5</accession>
<sequence length="396" mass="45002">MSHGKLVYYSNQSPPKPLQDTAPTANYWPNYDVLPIEEYDVAPYPSAWYPLPWQPVPLAPLEVAPLPTQTNSVVAVESRQIESTTTPAAQHDADDAAAVPEGRHLHHKHKKHHKHHKHQTASVTYIEPEEFHNANVGQLRMTILQIEHKLQELKLQLFGSRTLAFEDADQDRDEEEVNNSNLQIGEDVKRLEENKQSIDDQTEVTTLTSILEEDHDLGKILLDDNKPAAELEVEHREMDAGPFDKGRSLTENVQMWFEGLDLGKIAALPLQESEERSYHYNNHLVPAGPPPPQYLPNYDVLPTEEYVQPVKYHSWGHGPAWTPITSFPWPGPEHEPHYPPHYHAGSATPCPHKMKKYTTTPKTTTTTTTTTTHRPVETKKPHLLLEKLAVTHHKTK</sequence>
<dbReference type="Proteomes" id="UP000075840">
    <property type="component" value="Unassembled WGS sequence"/>
</dbReference>